<dbReference type="Gene3D" id="3.80.30.30">
    <property type="match status" value="1"/>
</dbReference>
<gene>
    <name evidence="5" type="ORF">DW687_07070</name>
</gene>
<name>A0A3E3DYY9_9FIRM</name>
<dbReference type="SFLD" id="SFLDG01084">
    <property type="entry name" value="Uncharacterised_Radical_SAM_Su"/>
    <property type="match status" value="1"/>
</dbReference>
<dbReference type="RefSeq" id="WP_117532216.1">
    <property type="nucleotide sequence ID" value="NZ_JANFYI010000001.1"/>
</dbReference>
<dbReference type="SUPFAM" id="SSF102114">
    <property type="entry name" value="Radical SAM enzymes"/>
    <property type="match status" value="1"/>
</dbReference>
<evidence type="ECO:0000256" key="2">
    <source>
        <dbReference type="ARBA" id="ARBA00023004"/>
    </source>
</evidence>
<dbReference type="GO" id="GO:0003824">
    <property type="term" value="F:catalytic activity"/>
    <property type="evidence" value="ECO:0007669"/>
    <property type="project" value="InterPro"/>
</dbReference>
<dbReference type="AlphaFoldDB" id="A0A3E3DYY9"/>
<keyword evidence="3" id="KW-0411">Iron-sulfur</keyword>
<feature type="domain" description="Elp3/MiaA/NifB-like radical SAM core" evidence="4">
    <location>
        <begin position="22"/>
        <end position="248"/>
    </location>
</feature>
<dbReference type="GO" id="GO:0051536">
    <property type="term" value="F:iron-sulfur cluster binding"/>
    <property type="evidence" value="ECO:0007669"/>
    <property type="project" value="UniProtKB-KW"/>
</dbReference>
<evidence type="ECO:0000259" key="4">
    <source>
        <dbReference type="SMART" id="SM00729"/>
    </source>
</evidence>
<sequence length="296" mass="34794">MAIKEITCKSAINRISNSRLPYHLDLNVYRGCTHGCKYCYAIYSNRYLQSDNFFGDVFVKTNIVEVLEKELRRKRNKDVINLGSVTDSYQPIEEKYKIMPEILKLMIKYEQPVIISTKSDLILRDIELIDELSRLTYVNIASTITVMDEDRRRIIEPGSVSSKRRVNMLREMKQTKASRAIHTMPIMPYITDDRDNLEEIFAYGKDIDINYILTGPLNLKGDTKKVFMDFVKDYFPDEYENVKNVYGKGAYVSKEYKEEMYKKINDVRRKYEVSGNYMKGIKDFKKSIEVEQLSLF</sequence>
<dbReference type="EMBL" id="QUSM01000003">
    <property type="protein sequence ID" value="RGD74511.1"/>
    <property type="molecule type" value="Genomic_DNA"/>
</dbReference>
<dbReference type="SFLD" id="SFLDS00029">
    <property type="entry name" value="Radical_SAM"/>
    <property type="match status" value="1"/>
</dbReference>
<dbReference type="PANTHER" id="PTHR43432:SF5">
    <property type="entry name" value="ELP3_MIAA_NIFB-LIKE RADICAL SAM CORE DOMAIN-CONTAINING PROTEIN"/>
    <property type="match status" value="1"/>
</dbReference>
<proteinExistence type="predicted"/>
<protein>
    <submittedName>
        <fullName evidence="5">Radical SAM protein</fullName>
    </submittedName>
</protein>
<dbReference type="InterPro" id="IPR040086">
    <property type="entry name" value="MJ0683-like"/>
</dbReference>
<dbReference type="GO" id="GO:0046872">
    <property type="term" value="F:metal ion binding"/>
    <property type="evidence" value="ECO:0007669"/>
    <property type="project" value="UniProtKB-KW"/>
</dbReference>
<dbReference type="Pfam" id="PF04055">
    <property type="entry name" value="Radical_SAM"/>
    <property type="match status" value="1"/>
</dbReference>
<keyword evidence="2" id="KW-0408">Iron</keyword>
<dbReference type="CDD" id="cd01335">
    <property type="entry name" value="Radical_SAM"/>
    <property type="match status" value="1"/>
</dbReference>
<evidence type="ECO:0000256" key="3">
    <source>
        <dbReference type="ARBA" id="ARBA00023014"/>
    </source>
</evidence>
<evidence type="ECO:0000313" key="5">
    <source>
        <dbReference type="EMBL" id="RGD74511.1"/>
    </source>
</evidence>
<keyword evidence="1" id="KW-0479">Metal-binding</keyword>
<dbReference type="Proteomes" id="UP000261212">
    <property type="component" value="Unassembled WGS sequence"/>
</dbReference>
<dbReference type="SMART" id="SM00729">
    <property type="entry name" value="Elp3"/>
    <property type="match status" value="1"/>
</dbReference>
<dbReference type="InterPro" id="IPR006638">
    <property type="entry name" value="Elp3/MiaA/NifB-like_rSAM"/>
</dbReference>
<dbReference type="PANTHER" id="PTHR43432">
    <property type="entry name" value="SLR0285 PROTEIN"/>
    <property type="match status" value="1"/>
</dbReference>
<comment type="caution">
    <text evidence="5">The sequence shown here is derived from an EMBL/GenBank/DDBJ whole genome shotgun (WGS) entry which is preliminary data.</text>
</comment>
<evidence type="ECO:0000313" key="6">
    <source>
        <dbReference type="Proteomes" id="UP000261212"/>
    </source>
</evidence>
<dbReference type="InterPro" id="IPR007197">
    <property type="entry name" value="rSAM"/>
</dbReference>
<reference evidence="5 6" key="1">
    <citation type="submission" date="2018-08" db="EMBL/GenBank/DDBJ databases">
        <title>A genome reference for cultivated species of the human gut microbiota.</title>
        <authorList>
            <person name="Zou Y."/>
            <person name="Xue W."/>
            <person name="Luo G."/>
        </authorList>
    </citation>
    <scope>NUCLEOTIDE SEQUENCE [LARGE SCALE GENOMIC DNA]</scope>
    <source>
        <strain evidence="5 6">AM25-6</strain>
    </source>
</reference>
<dbReference type="InterPro" id="IPR058240">
    <property type="entry name" value="rSAM_sf"/>
</dbReference>
<organism evidence="5 6">
    <name type="scientific">Anaerofustis stercorihominis</name>
    <dbReference type="NCBI Taxonomy" id="214853"/>
    <lineage>
        <taxon>Bacteria</taxon>
        <taxon>Bacillati</taxon>
        <taxon>Bacillota</taxon>
        <taxon>Clostridia</taxon>
        <taxon>Eubacteriales</taxon>
        <taxon>Eubacteriaceae</taxon>
        <taxon>Anaerofustis</taxon>
    </lineage>
</organism>
<accession>A0A3E3DYY9</accession>
<evidence type="ECO:0000256" key="1">
    <source>
        <dbReference type="ARBA" id="ARBA00022723"/>
    </source>
</evidence>